<organism evidence="1 2">
    <name type="scientific">Aeromonas phage D6</name>
    <dbReference type="NCBI Taxonomy" id="2593322"/>
    <lineage>
        <taxon>Viruses</taxon>
        <taxon>Duplodnaviria</taxon>
        <taxon>Heunggongvirae</taxon>
        <taxon>Uroviricota</taxon>
        <taxon>Caudoviricetes</taxon>
        <taxon>Chimalliviridae</taxon>
        <taxon>Ludhianavirus</taxon>
        <taxon>Ludhianavirus D6</taxon>
    </lineage>
</organism>
<accession>A0A514TW61</accession>
<reference evidence="1" key="1">
    <citation type="submission" date="2019-06" db="EMBL/GenBank/DDBJ databases">
        <title>Complete genome sequence of Aeromonas hydrophila bacteriophage D6.</title>
        <authorList>
            <person name="Rai S."/>
            <person name="Tyagi A."/>
            <person name="Kumar N."/>
            <person name="Singh N."/>
        </authorList>
    </citation>
    <scope>NUCLEOTIDE SEQUENCE [LARGE SCALE GENOMIC DNA]</scope>
</reference>
<evidence type="ECO:0000313" key="2">
    <source>
        <dbReference type="Proteomes" id="UP000317575"/>
    </source>
</evidence>
<name>A0A514TW61_9CAUD</name>
<dbReference type="Proteomes" id="UP000317575">
    <property type="component" value="Segment"/>
</dbReference>
<dbReference type="EMBL" id="MN131137">
    <property type="protein sequence ID" value="QDJ97268.1"/>
    <property type="molecule type" value="Genomic_DNA"/>
</dbReference>
<keyword evidence="2" id="KW-1185">Reference proteome</keyword>
<protein>
    <submittedName>
        <fullName evidence="1">Uncharacterized protein</fullName>
    </submittedName>
</protein>
<proteinExistence type="predicted"/>
<sequence length="109" mass="12768">MNRLTRYYPGDCIVRVVAHGEYVLTLLVDDSHVKHDKINLACLNAYKLETSSKTELTGRMISRIVFPYYDDLYAEDIDRIEDNGGFYTVYIRKGVLVHFGHFNIYKRDK</sequence>
<evidence type="ECO:0000313" key="1">
    <source>
        <dbReference type="EMBL" id="QDJ97268.1"/>
    </source>
</evidence>
<gene>
    <name evidence="1" type="ORF">D6_0108</name>
</gene>